<keyword evidence="5" id="KW-1185">Reference proteome</keyword>
<keyword evidence="2" id="KW-0472">Membrane</keyword>
<feature type="domain" description="GGDEF" evidence="3">
    <location>
        <begin position="66"/>
        <end position="198"/>
    </location>
</feature>
<accession>A0A1C4W954</accession>
<dbReference type="PANTHER" id="PTHR46663">
    <property type="entry name" value="DIGUANYLATE CYCLASE DGCT-RELATED"/>
    <property type="match status" value="1"/>
</dbReference>
<evidence type="ECO:0000313" key="5">
    <source>
        <dbReference type="Proteomes" id="UP000199629"/>
    </source>
</evidence>
<gene>
    <name evidence="4" type="ORF">GA0070214_103349</name>
</gene>
<dbReference type="Pfam" id="PF00990">
    <property type="entry name" value="GGDEF"/>
    <property type="match status" value="1"/>
</dbReference>
<dbReference type="AlphaFoldDB" id="A0A1C4W954"/>
<dbReference type="Gene3D" id="3.30.70.270">
    <property type="match status" value="1"/>
</dbReference>
<dbReference type="Proteomes" id="UP000199629">
    <property type="component" value="Unassembled WGS sequence"/>
</dbReference>
<dbReference type="RefSeq" id="WP_091261893.1">
    <property type="nucleotide sequence ID" value="NZ_FMCS01000003.1"/>
</dbReference>
<dbReference type="InterPro" id="IPR043128">
    <property type="entry name" value="Rev_trsase/Diguanyl_cyclase"/>
</dbReference>
<evidence type="ECO:0000259" key="3">
    <source>
        <dbReference type="PROSITE" id="PS50887"/>
    </source>
</evidence>
<protein>
    <submittedName>
        <fullName evidence="4">Diguanylate cyclase (GGDEF) domain-containing protein</fullName>
    </submittedName>
</protein>
<dbReference type="EMBL" id="FMCS01000003">
    <property type="protein sequence ID" value="SCE92718.1"/>
    <property type="molecule type" value="Genomic_DNA"/>
</dbReference>
<keyword evidence="2" id="KW-1133">Transmembrane helix</keyword>
<dbReference type="InterPro" id="IPR052163">
    <property type="entry name" value="DGC-Regulatory_Protein"/>
</dbReference>
<organism evidence="4 5">
    <name type="scientific">Micromonospora chaiyaphumensis</name>
    <dbReference type="NCBI Taxonomy" id="307119"/>
    <lineage>
        <taxon>Bacteria</taxon>
        <taxon>Bacillati</taxon>
        <taxon>Actinomycetota</taxon>
        <taxon>Actinomycetes</taxon>
        <taxon>Micromonosporales</taxon>
        <taxon>Micromonosporaceae</taxon>
        <taxon>Micromonospora</taxon>
    </lineage>
</organism>
<dbReference type="SUPFAM" id="SSF55073">
    <property type="entry name" value="Nucleotide cyclase"/>
    <property type="match status" value="1"/>
</dbReference>
<dbReference type="NCBIfam" id="TIGR00254">
    <property type="entry name" value="GGDEF"/>
    <property type="match status" value="1"/>
</dbReference>
<dbReference type="SMART" id="SM00267">
    <property type="entry name" value="GGDEF"/>
    <property type="match status" value="1"/>
</dbReference>
<name>A0A1C4W954_9ACTN</name>
<feature type="transmembrane region" description="Helical" evidence="2">
    <location>
        <begin position="6"/>
        <end position="27"/>
    </location>
</feature>
<reference evidence="5" key="1">
    <citation type="submission" date="2016-06" db="EMBL/GenBank/DDBJ databases">
        <authorList>
            <person name="Varghese N."/>
            <person name="Submissions Spin"/>
        </authorList>
    </citation>
    <scope>NUCLEOTIDE SEQUENCE [LARGE SCALE GENOMIC DNA]</scope>
    <source>
        <strain evidence="5">DSM 45246</strain>
    </source>
</reference>
<evidence type="ECO:0000313" key="4">
    <source>
        <dbReference type="EMBL" id="SCE92718.1"/>
    </source>
</evidence>
<sequence length="212" mass="22708">MSPTLNTIATAAGGILAGLAFAGALLWRQQQALQIARYQATHDDITDLPNRRLFLTRLRAALADRTPVGVVLLDLDRFKTVNDTLGHDAGNDLLERIARLLAGLPAPVQVAARLSGDEFALLVAGDRDDTAAAAHAAWQVIAAAPIRVVNGELRMTASVGHTHSGNRHTSPRQLLAEADTAIYQAKRSGGGVCEHHPRAAAAGRRSRDRHYR</sequence>
<feature type="region of interest" description="Disordered" evidence="1">
    <location>
        <begin position="187"/>
        <end position="212"/>
    </location>
</feature>
<dbReference type="PROSITE" id="PS50887">
    <property type="entry name" value="GGDEF"/>
    <property type="match status" value="1"/>
</dbReference>
<dbReference type="PANTHER" id="PTHR46663:SF2">
    <property type="entry name" value="GGDEF DOMAIN-CONTAINING PROTEIN"/>
    <property type="match status" value="1"/>
</dbReference>
<dbReference type="CDD" id="cd01949">
    <property type="entry name" value="GGDEF"/>
    <property type="match status" value="1"/>
</dbReference>
<evidence type="ECO:0000256" key="2">
    <source>
        <dbReference type="SAM" id="Phobius"/>
    </source>
</evidence>
<dbReference type="InterPro" id="IPR000160">
    <property type="entry name" value="GGDEF_dom"/>
</dbReference>
<keyword evidence="2" id="KW-0812">Transmembrane</keyword>
<dbReference type="InterPro" id="IPR029787">
    <property type="entry name" value="Nucleotide_cyclase"/>
</dbReference>
<proteinExistence type="predicted"/>
<evidence type="ECO:0000256" key="1">
    <source>
        <dbReference type="SAM" id="MobiDB-lite"/>
    </source>
</evidence>